<evidence type="ECO:0000256" key="7">
    <source>
        <dbReference type="ARBA" id="ARBA00023242"/>
    </source>
</evidence>
<feature type="domain" description="C2H2-type" evidence="9">
    <location>
        <begin position="245"/>
        <end position="273"/>
    </location>
</feature>
<dbReference type="AlphaFoldDB" id="A0ABD2WEK9"/>
<keyword evidence="3" id="KW-0677">Repeat</keyword>
<dbReference type="Proteomes" id="UP001627154">
    <property type="component" value="Unassembled WGS sequence"/>
</dbReference>
<dbReference type="InterPro" id="IPR050331">
    <property type="entry name" value="Zinc_finger"/>
</dbReference>
<keyword evidence="7" id="KW-0539">Nucleus</keyword>
<sequence length="302" mass="35785">MDSDVVRVKKEPNETLKITDDDYVFNSVQDYIKAENYDTLPFHELPAKDANEDVTLQEKLGEKIFIGFECKNVKPELPCLPETICKSEFQNDQSNAKKENENTTNNTNEKTLIIFKKKRYNYDNNCQLNVKSRLKLMEHEKLKNVEISVERKSLHESKICRESYKIHFNAKRNNSKPFECKICHKLFSNKFSRKVHIDVVHYRNKYVESHDRSKPFKCNICQKSFGHNHNLKRHIIAVHDGSKPFECDICHKSFGYKHVIIRHIHAVHNNRSKLFQCETCQKSFLLQSYLKQHIKSVHYRIK</sequence>
<reference evidence="10 11" key="1">
    <citation type="journal article" date="2024" name="bioRxiv">
        <title>A reference genome for Trichogramma kaykai: A tiny desert-dwelling parasitoid wasp with competing sex-ratio distorters.</title>
        <authorList>
            <person name="Culotta J."/>
            <person name="Lindsey A.R."/>
        </authorList>
    </citation>
    <scope>NUCLEOTIDE SEQUENCE [LARGE SCALE GENOMIC DNA]</scope>
    <source>
        <strain evidence="10 11">KSX58</strain>
    </source>
</reference>
<dbReference type="EMBL" id="JBJJXI010000109">
    <property type="protein sequence ID" value="KAL3391441.1"/>
    <property type="molecule type" value="Genomic_DNA"/>
</dbReference>
<feature type="domain" description="C2H2-type" evidence="9">
    <location>
        <begin position="275"/>
        <end position="302"/>
    </location>
</feature>
<dbReference type="GO" id="GO:0003677">
    <property type="term" value="F:DNA binding"/>
    <property type="evidence" value="ECO:0007669"/>
    <property type="project" value="UniProtKB-KW"/>
</dbReference>
<evidence type="ECO:0000313" key="10">
    <source>
        <dbReference type="EMBL" id="KAL3391441.1"/>
    </source>
</evidence>
<dbReference type="PROSITE" id="PS00028">
    <property type="entry name" value="ZINC_FINGER_C2H2_1"/>
    <property type="match status" value="4"/>
</dbReference>
<protein>
    <recommendedName>
        <fullName evidence="9">C2H2-type domain-containing protein</fullName>
    </recommendedName>
</protein>
<dbReference type="InterPro" id="IPR013087">
    <property type="entry name" value="Znf_C2H2_type"/>
</dbReference>
<evidence type="ECO:0000256" key="4">
    <source>
        <dbReference type="ARBA" id="ARBA00022771"/>
    </source>
</evidence>
<accession>A0ABD2WEK9</accession>
<keyword evidence="5" id="KW-0862">Zinc</keyword>
<evidence type="ECO:0000313" key="11">
    <source>
        <dbReference type="Proteomes" id="UP001627154"/>
    </source>
</evidence>
<dbReference type="InterPro" id="IPR036236">
    <property type="entry name" value="Znf_C2H2_sf"/>
</dbReference>
<evidence type="ECO:0000256" key="3">
    <source>
        <dbReference type="ARBA" id="ARBA00022737"/>
    </source>
</evidence>
<evidence type="ECO:0000259" key="9">
    <source>
        <dbReference type="PROSITE" id="PS50157"/>
    </source>
</evidence>
<dbReference type="Pfam" id="PF00096">
    <property type="entry name" value="zf-C2H2"/>
    <property type="match status" value="2"/>
</dbReference>
<evidence type="ECO:0000256" key="2">
    <source>
        <dbReference type="ARBA" id="ARBA00022723"/>
    </source>
</evidence>
<gene>
    <name evidence="10" type="ORF">TKK_013776</name>
</gene>
<evidence type="ECO:0000256" key="5">
    <source>
        <dbReference type="ARBA" id="ARBA00022833"/>
    </source>
</evidence>
<dbReference type="GO" id="GO:0008270">
    <property type="term" value="F:zinc ion binding"/>
    <property type="evidence" value="ECO:0007669"/>
    <property type="project" value="UniProtKB-KW"/>
</dbReference>
<dbReference type="PANTHER" id="PTHR16515">
    <property type="entry name" value="PR DOMAIN ZINC FINGER PROTEIN"/>
    <property type="match status" value="1"/>
</dbReference>
<comment type="subcellular location">
    <subcellularLocation>
        <location evidence="1">Nucleus</location>
    </subcellularLocation>
</comment>
<dbReference type="GO" id="GO:0005634">
    <property type="term" value="C:nucleus"/>
    <property type="evidence" value="ECO:0007669"/>
    <property type="project" value="UniProtKB-SubCell"/>
</dbReference>
<dbReference type="PROSITE" id="PS50157">
    <property type="entry name" value="ZINC_FINGER_C2H2_2"/>
    <property type="match status" value="4"/>
</dbReference>
<dbReference type="FunFam" id="3.30.160.60:FF:000086">
    <property type="entry name" value="transcription factor E4F1 isoform X1"/>
    <property type="match status" value="1"/>
</dbReference>
<proteinExistence type="predicted"/>
<keyword evidence="6" id="KW-0238">DNA-binding</keyword>
<keyword evidence="11" id="KW-1185">Reference proteome</keyword>
<feature type="domain" description="C2H2-type" evidence="9">
    <location>
        <begin position="178"/>
        <end position="206"/>
    </location>
</feature>
<dbReference type="Gene3D" id="3.30.160.60">
    <property type="entry name" value="Classic Zinc Finger"/>
    <property type="match status" value="3"/>
</dbReference>
<dbReference type="PANTHER" id="PTHR16515:SF49">
    <property type="entry name" value="GASTRULA ZINC FINGER PROTEIN XLCGF49.1-LIKE-RELATED"/>
    <property type="match status" value="1"/>
</dbReference>
<evidence type="ECO:0000256" key="1">
    <source>
        <dbReference type="ARBA" id="ARBA00004123"/>
    </source>
</evidence>
<organism evidence="10 11">
    <name type="scientific">Trichogramma kaykai</name>
    <dbReference type="NCBI Taxonomy" id="54128"/>
    <lineage>
        <taxon>Eukaryota</taxon>
        <taxon>Metazoa</taxon>
        <taxon>Ecdysozoa</taxon>
        <taxon>Arthropoda</taxon>
        <taxon>Hexapoda</taxon>
        <taxon>Insecta</taxon>
        <taxon>Pterygota</taxon>
        <taxon>Neoptera</taxon>
        <taxon>Endopterygota</taxon>
        <taxon>Hymenoptera</taxon>
        <taxon>Apocrita</taxon>
        <taxon>Proctotrupomorpha</taxon>
        <taxon>Chalcidoidea</taxon>
        <taxon>Trichogrammatidae</taxon>
        <taxon>Trichogramma</taxon>
    </lineage>
</organism>
<evidence type="ECO:0000256" key="8">
    <source>
        <dbReference type="PROSITE-ProRule" id="PRU00042"/>
    </source>
</evidence>
<dbReference type="SMART" id="SM00355">
    <property type="entry name" value="ZnF_C2H2"/>
    <property type="match status" value="4"/>
</dbReference>
<keyword evidence="2" id="KW-0479">Metal-binding</keyword>
<dbReference type="SUPFAM" id="SSF57667">
    <property type="entry name" value="beta-beta-alpha zinc fingers"/>
    <property type="match status" value="3"/>
</dbReference>
<feature type="domain" description="C2H2-type" evidence="9">
    <location>
        <begin position="216"/>
        <end position="244"/>
    </location>
</feature>
<comment type="caution">
    <text evidence="10">The sequence shown here is derived from an EMBL/GenBank/DDBJ whole genome shotgun (WGS) entry which is preliminary data.</text>
</comment>
<keyword evidence="4 8" id="KW-0863">Zinc-finger</keyword>
<name>A0ABD2WEK9_9HYME</name>
<evidence type="ECO:0000256" key="6">
    <source>
        <dbReference type="ARBA" id="ARBA00023125"/>
    </source>
</evidence>